<evidence type="ECO:0000256" key="1">
    <source>
        <dbReference type="SAM" id="MobiDB-lite"/>
    </source>
</evidence>
<feature type="compositionally biased region" description="Basic and acidic residues" evidence="1">
    <location>
        <begin position="109"/>
        <end position="119"/>
    </location>
</feature>
<feature type="region of interest" description="Disordered" evidence="1">
    <location>
        <begin position="106"/>
        <end position="129"/>
    </location>
</feature>
<reference evidence="2 3" key="1">
    <citation type="journal article" date="2016" name="Mol. Biol. Evol.">
        <title>Genome-Wide Survey of Gut Fungi (Harpellales) Reveals the First Horizontally Transferred Ubiquitin Gene from a Mosquito Host.</title>
        <authorList>
            <person name="Wang Y."/>
            <person name="White M.M."/>
            <person name="Kvist S."/>
            <person name="Moncalvo J.M."/>
        </authorList>
    </citation>
    <scope>NUCLEOTIDE SEQUENCE [LARGE SCALE GENOMIC DNA]</scope>
    <source>
        <strain evidence="2 3">ALG-7-W6</strain>
    </source>
</reference>
<protein>
    <submittedName>
        <fullName evidence="2">Uncharacterized protein</fullName>
    </submittedName>
</protein>
<evidence type="ECO:0000313" key="2">
    <source>
        <dbReference type="EMBL" id="OLY78714.1"/>
    </source>
</evidence>
<dbReference type="Proteomes" id="UP000187455">
    <property type="component" value="Unassembled WGS sequence"/>
</dbReference>
<dbReference type="STRING" id="133383.A0A1R0GPA3"/>
<sequence>MRRGITEICSGEKGTILIKFMFKRLKLYLYDNRFVVETCAKSVLGMLSKVDLPSEVSALWVAYLKMYDFYIVKICGKESAVADALSRFSNEDMEVETLSIIKNTHKTPKLPEERNEEMLRAANNERGQE</sequence>
<dbReference type="AlphaFoldDB" id="A0A1R0GPA3"/>
<evidence type="ECO:0000313" key="3">
    <source>
        <dbReference type="Proteomes" id="UP000187455"/>
    </source>
</evidence>
<name>A0A1R0GPA3_9FUNG</name>
<gene>
    <name evidence="2" type="ORF">AYI68_g7231</name>
</gene>
<organism evidence="2 3">
    <name type="scientific">Smittium mucronatum</name>
    <dbReference type="NCBI Taxonomy" id="133383"/>
    <lineage>
        <taxon>Eukaryota</taxon>
        <taxon>Fungi</taxon>
        <taxon>Fungi incertae sedis</taxon>
        <taxon>Zoopagomycota</taxon>
        <taxon>Kickxellomycotina</taxon>
        <taxon>Harpellomycetes</taxon>
        <taxon>Harpellales</taxon>
        <taxon>Legeriomycetaceae</taxon>
        <taxon>Smittium</taxon>
    </lineage>
</organism>
<comment type="caution">
    <text evidence="2">The sequence shown here is derived from an EMBL/GenBank/DDBJ whole genome shotgun (WGS) entry which is preliminary data.</text>
</comment>
<keyword evidence="3" id="KW-1185">Reference proteome</keyword>
<proteinExistence type="predicted"/>
<accession>A0A1R0GPA3</accession>
<dbReference type="OrthoDB" id="3037028at2759"/>
<dbReference type="EMBL" id="LSSL01005659">
    <property type="protein sequence ID" value="OLY78714.1"/>
    <property type="molecule type" value="Genomic_DNA"/>
</dbReference>